<comment type="subcellular location">
    <subcellularLocation>
        <location evidence="1">Membrane</location>
        <topology evidence="1">Multi-pass membrane protein</topology>
    </subcellularLocation>
</comment>
<evidence type="ECO:0000259" key="6">
    <source>
        <dbReference type="Pfam" id="PF12698"/>
    </source>
</evidence>
<accession>A0A059EBV9</accession>
<dbReference type="STRING" id="1280948.HY36_01550"/>
<evidence type="ECO:0000256" key="5">
    <source>
        <dbReference type="SAM" id="Phobius"/>
    </source>
</evidence>
<feature type="transmembrane region" description="Helical" evidence="5">
    <location>
        <begin position="416"/>
        <end position="436"/>
    </location>
</feature>
<evidence type="ECO:0000256" key="1">
    <source>
        <dbReference type="ARBA" id="ARBA00004141"/>
    </source>
</evidence>
<keyword evidence="3 5" id="KW-1133">Transmembrane helix</keyword>
<feature type="transmembrane region" description="Helical" evidence="5">
    <location>
        <begin position="282"/>
        <end position="307"/>
    </location>
</feature>
<evidence type="ECO:0000313" key="7">
    <source>
        <dbReference type="EMBL" id="KCZ65090.1"/>
    </source>
</evidence>
<feature type="transmembrane region" description="Helical" evidence="5">
    <location>
        <begin position="365"/>
        <end position="384"/>
    </location>
</feature>
<dbReference type="OrthoDB" id="7539112at2"/>
<feature type="domain" description="ABC-2 type transporter transmembrane" evidence="6">
    <location>
        <begin position="19"/>
        <end position="438"/>
    </location>
</feature>
<dbReference type="AlphaFoldDB" id="A0A059EBV9"/>
<reference evidence="7 8" key="1">
    <citation type="journal article" date="2014" name="Antonie Van Leeuwenhoek">
        <title>Hyphomonas beringensis sp. nov. and Hyphomonas chukchiensis sp. nov., isolated from surface seawater of the Bering Sea and Chukchi Sea.</title>
        <authorList>
            <person name="Li C."/>
            <person name="Lai Q."/>
            <person name="Li G."/>
            <person name="Dong C."/>
            <person name="Wang J."/>
            <person name="Liao Y."/>
            <person name="Shao Z."/>
        </authorList>
    </citation>
    <scope>NUCLEOTIDE SEQUENCE [LARGE SCALE GENOMIC DNA]</scope>
    <source>
        <strain evidence="7 8">22II1-22F38</strain>
    </source>
</reference>
<name>A0A059EBV9_9PROT</name>
<dbReference type="Pfam" id="PF12698">
    <property type="entry name" value="ABC2_membrane_3"/>
    <property type="match status" value="1"/>
</dbReference>
<protein>
    <recommendedName>
        <fullName evidence="6">ABC-2 type transporter transmembrane domain-containing protein</fullName>
    </recommendedName>
</protein>
<feature type="transmembrane region" description="Helical" evidence="5">
    <location>
        <begin position="231"/>
        <end position="253"/>
    </location>
</feature>
<sequence>MRNILLIFRRDYLGYVKAWGFWLSLAAVPMFMIIGAALAAFAAQSSPVRYFAVIEPGSVYAEAIEAEFREREIAEIERTSEIAEQLDLPVLSEVDVASVGEGGASPTDRKFVQVPPPADSIDGLRPYLLGQKLVSGPLGEKPLFAAFILTEDGGELEYWSDDVNVDQLRYLARNAMLDLARKDALSEAGLGEDFLERVDEAAFDVPARRIRTVEEQDTAGSEVTMADRAPMFVAGGLAYFLWLMVFSIIQYLLMGTIEERSNKIFDTLLTSVKLPELLAGKLLAVFAVTTTMMLSWGVFAFSGATIVSTQIPGVGNAIAPFIAALANPAIIVPGLISFILGYIMYGMIFMALGSLCDTIQEAQTLLSPMMILLMLPMFAIFIAFQDPGSPLIDIASWIPFFTPFLLILRMPHDPPLWEVLAQMGLMAGFALLILWLSTKVYRAGAVHGAGIGDMGGMLKRMIGVKGKAA</sequence>
<dbReference type="PANTHER" id="PTHR43471:SF3">
    <property type="entry name" value="ABC TRANSPORTER PERMEASE PROTEIN NATB"/>
    <property type="match status" value="1"/>
</dbReference>
<organism evidence="7 8">
    <name type="scientific">Hyphomonas atlantica</name>
    <dbReference type="NCBI Taxonomy" id="1280948"/>
    <lineage>
        <taxon>Bacteria</taxon>
        <taxon>Pseudomonadati</taxon>
        <taxon>Pseudomonadota</taxon>
        <taxon>Alphaproteobacteria</taxon>
        <taxon>Hyphomonadales</taxon>
        <taxon>Hyphomonadaceae</taxon>
        <taxon>Hyphomonas</taxon>
    </lineage>
</organism>
<dbReference type="InterPro" id="IPR013525">
    <property type="entry name" value="ABC2_TM"/>
</dbReference>
<dbReference type="EMBL" id="AWFH01000001">
    <property type="protein sequence ID" value="KCZ65090.1"/>
    <property type="molecule type" value="Genomic_DNA"/>
</dbReference>
<evidence type="ECO:0000256" key="2">
    <source>
        <dbReference type="ARBA" id="ARBA00022692"/>
    </source>
</evidence>
<dbReference type="PATRIC" id="fig|1280948.3.peg.302"/>
<evidence type="ECO:0000256" key="3">
    <source>
        <dbReference type="ARBA" id="ARBA00022989"/>
    </source>
</evidence>
<feature type="transmembrane region" description="Helical" evidence="5">
    <location>
        <begin position="319"/>
        <end position="345"/>
    </location>
</feature>
<dbReference type="GO" id="GO:0016020">
    <property type="term" value="C:membrane"/>
    <property type="evidence" value="ECO:0007669"/>
    <property type="project" value="UniProtKB-SubCell"/>
</dbReference>
<comment type="caution">
    <text evidence="7">The sequence shown here is derived from an EMBL/GenBank/DDBJ whole genome shotgun (WGS) entry which is preliminary data.</text>
</comment>
<dbReference type="eggNOG" id="COG1668">
    <property type="taxonomic scope" value="Bacteria"/>
</dbReference>
<gene>
    <name evidence="7" type="ORF">HY36_01550</name>
</gene>
<keyword evidence="2 5" id="KW-0812">Transmembrane</keyword>
<keyword evidence="4 5" id="KW-0472">Membrane</keyword>
<dbReference type="PANTHER" id="PTHR43471">
    <property type="entry name" value="ABC TRANSPORTER PERMEASE"/>
    <property type="match status" value="1"/>
</dbReference>
<dbReference type="Proteomes" id="UP000024547">
    <property type="component" value="Unassembled WGS sequence"/>
</dbReference>
<evidence type="ECO:0000313" key="8">
    <source>
        <dbReference type="Proteomes" id="UP000024547"/>
    </source>
</evidence>
<evidence type="ECO:0000256" key="4">
    <source>
        <dbReference type="ARBA" id="ARBA00023136"/>
    </source>
</evidence>
<dbReference type="RefSeq" id="WP_035547308.1">
    <property type="nucleotide sequence ID" value="NZ_AWFH01000001.1"/>
</dbReference>
<dbReference type="GO" id="GO:0140359">
    <property type="term" value="F:ABC-type transporter activity"/>
    <property type="evidence" value="ECO:0007669"/>
    <property type="project" value="InterPro"/>
</dbReference>
<keyword evidence="8" id="KW-1185">Reference proteome</keyword>
<feature type="transmembrane region" description="Helical" evidence="5">
    <location>
        <begin position="20"/>
        <end position="41"/>
    </location>
</feature>
<proteinExistence type="predicted"/>